<evidence type="ECO:0000313" key="3">
    <source>
        <dbReference type="Proteomes" id="UP000051936"/>
    </source>
</evidence>
<protein>
    <submittedName>
        <fullName evidence="2">Uncharacterized protein</fullName>
    </submittedName>
</protein>
<dbReference type="Proteomes" id="UP000051936">
    <property type="component" value="Unassembled WGS sequence"/>
</dbReference>
<reference evidence="2 3" key="1">
    <citation type="submission" date="2015-09" db="EMBL/GenBank/DDBJ databases">
        <title>Draft Genome Sequence of Bradyrhizobium manausense Strain BR 3351T, a Novel Symbiotic Nitrogen-Fixing Alphaproteobacterium Isolated from Brazilian Amazon Rain Forest.</title>
        <authorList>
            <person name="De Araujo J.L."/>
            <person name="Zilli J.E."/>
        </authorList>
    </citation>
    <scope>NUCLEOTIDE SEQUENCE [LARGE SCALE GENOMIC DNA]</scope>
    <source>
        <strain evidence="2 3">BR3351</strain>
    </source>
</reference>
<organism evidence="2 3">
    <name type="scientific">Bradyrhizobium manausense</name>
    <dbReference type="NCBI Taxonomy" id="989370"/>
    <lineage>
        <taxon>Bacteria</taxon>
        <taxon>Pseudomonadati</taxon>
        <taxon>Pseudomonadota</taxon>
        <taxon>Alphaproteobacteria</taxon>
        <taxon>Hyphomicrobiales</taxon>
        <taxon>Nitrobacteraceae</taxon>
        <taxon>Bradyrhizobium</taxon>
    </lineage>
</organism>
<dbReference type="EMBL" id="LJYG01000021">
    <property type="protein sequence ID" value="KRQ16861.1"/>
    <property type="molecule type" value="Genomic_DNA"/>
</dbReference>
<sequence length="92" mass="10370">MSPKVNALVCLPLNLCNIIEPKNASRPCDEHAPYSKHGNLGSQAWPKPTKNWQHEPQRNDWSKHQIANQSVVISAFLISTIETMARRDADHS</sequence>
<feature type="region of interest" description="Disordered" evidence="1">
    <location>
        <begin position="39"/>
        <end position="59"/>
    </location>
</feature>
<gene>
    <name evidence="2" type="ORF">AOQ71_04335</name>
</gene>
<accession>A0A0R3E8R8</accession>
<name>A0A0R3E8R8_9BRAD</name>
<evidence type="ECO:0000313" key="2">
    <source>
        <dbReference type="EMBL" id="KRQ16861.1"/>
    </source>
</evidence>
<proteinExistence type="predicted"/>
<comment type="caution">
    <text evidence="2">The sequence shown here is derived from an EMBL/GenBank/DDBJ whole genome shotgun (WGS) entry which is preliminary data.</text>
</comment>
<keyword evidence="3" id="KW-1185">Reference proteome</keyword>
<dbReference type="AlphaFoldDB" id="A0A0R3E8R8"/>
<dbReference type="STRING" id="989370.AOQ71_04335"/>
<evidence type="ECO:0000256" key="1">
    <source>
        <dbReference type="SAM" id="MobiDB-lite"/>
    </source>
</evidence>